<evidence type="ECO:0000256" key="9">
    <source>
        <dbReference type="SAM" id="MobiDB-lite"/>
    </source>
</evidence>
<keyword evidence="5 8" id="KW-1133">Transmembrane helix</keyword>
<feature type="non-terminal residue" evidence="12">
    <location>
        <position position="485"/>
    </location>
</feature>
<feature type="region of interest" description="Disordered" evidence="9">
    <location>
        <begin position="1"/>
        <end position="25"/>
    </location>
</feature>
<evidence type="ECO:0000256" key="6">
    <source>
        <dbReference type="ARBA" id="ARBA00023136"/>
    </source>
</evidence>
<feature type="domain" description="Anoctamin dimerisation" evidence="11">
    <location>
        <begin position="58"/>
        <end position="260"/>
    </location>
</feature>
<organism evidence="12 13">
    <name type="scientific">Rhamnusium bicolor</name>
    <dbReference type="NCBI Taxonomy" id="1586634"/>
    <lineage>
        <taxon>Eukaryota</taxon>
        <taxon>Metazoa</taxon>
        <taxon>Ecdysozoa</taxon>
        <taxon>Arthropoda</taxon>
        <taxon>Hexapoda</taxon>
        <taxon>Insecta</taxon>
        <taxon>Pterygota</taxon>
        <taxon>Neoptera</taxon>
        <taxon>Endopterygota</taxon>
        <taxon>Coleoptera</taxon>
        <taxon>Polyphaga</taxon>
        <taxon>Cucujiformia</taxon>
        <taxon>Chrysomeloidea</taxon>
        <taxon>Cerambycidae</taxon>
        <taxon>Lepturinae</taxon>
        <taxon>Rhagiini</taxon>
        <taxon>Rhamnusium</taxon>
    </lineage>
</organism>
<dbReference type="EMBL" id="JANEYF010001596">
    <property type="protein sequence ID" value="KAJ8962062.1"/>
    <property type="molecule type" value="Genomic_DNA"/>
</dbReference>
<dbReference type="GO" id="GO:0046983">
    <property type="term" value="F:protein dimerization activity"/>
    <property type="evidence" value="ECO:0007669"/>
    <property type="project" value="InterPro"/>
</dbReference>
<keyword evidence="6 8" id="KW-0472">Membrane</keyword>
<evidence type="ECO:0000313" key="12">
    <source>
        <dbReference type="EMBL" id="KAJ8962062.1"/>
    </source>
</evidence>
<evidence type="ECO:0000256" key="5">
    <source>
        <dbReference type="ARBA" id="ARBA00022989"/>
    </source>
</evidence>
<dbReference type="Proteomes" id="UP001162156">
    <property type="component" value="Unassembled WGS sequence"/>
</dbReference>
<proteinExistence type="inferred from homology"/>
<dbReference type="GO" id="GO:0005254">
    <property type="term" value="F:chloride channel activity"/>
    <property type="evidence" value="ECO:0007669"/>
    <property type="project" value="TreeGrafter"/>
</dbReference>
<accession>A0AAV8ZFC1</accession>
<keyword evidence="7" id="KW-0325">Glycoprotein</keyword>
<dbReference type="GO" id="GO:0005886">
    <property type="term" value="C:plasma membrane"/>
    <property type="evidence" value="ECO:0007669"/>
    <property type="project" value="UniProtKB-SubCell"/>
</dbReference>
<dbReference type="PANTHER" id="PTHR12308:SF84">
    <property type="entry name" value="ANOCTAMIN"/>
    <property type="match status" value="1"/>
</dbReference>
<evidence type="ECO:0000256" key="1">
    <source>
        <dbReference type="ARBA" id="ARBA00004651"/>
    </source>
</evidence>
<feature type="domain" description="Anoctamin transmembrane" evidence="10">
    <location>
        <begin position="264"/>
        <end position="437"/>
    </location>
</feature>
<evidence type="ECO:0000313" key="13">
    <source>
        <dbReference type="Proteomes" id="UP001162156"/>
    </source>
</evidence>
<sequence>MENPTNGKLNKTKYKKYRSASKSQSTSLKKVELSQVVKKIETVPEPVKQSPNDAQTVYFNDGERKIDYVLVYSRYEVQKDRYKLDTISTYVSNIKLVGLQTEEEEGLILDDLVCVKIHAPRPILIKYTNLYRIELSQNNPNYKYSRAIRFKFMRSIVTCPNVDDPVYHRAPDTLSGNPPTDYTDAERIYIVNKILSQIHYSSIETEFGFQRLVTRKILLAVYPLHDSLCDWPKEGPVTNRQRKLLARYWATVRYCYKFQPFTIIERYYGPAVAYYFAWLGFYTKMLFPAAVLGVLCFVLGIAYFTYVGKHIDEEVCESNQLICPVCPSDDWCQFSPLRDSCLLMKIAIVLENPATVLYSIIMSFWGVIFMVTWKRKQRMLRVRWNLREYVDTEPREEFIRTAPLTRISSITGNKEYYYPFWHKLRRHILSHFVIFIMFKERVSRKLTELENPRTQLQYDRSYTIKVTILSFGNTFLPIAYLAFFK</sequence>
<dbReference type="InterPro" id="IPR049452">
    <property type="entry name" value="Anoctamin_TM"/>
</dbReference>
<dbReference type="PANTHER" id="PTHR12308">
    <property type="entry name" value="ANOCTAMIN"/>
    <property type="match status" value="1"/>
</dbReference>
<evidence type="ECO:0000256" key="4">
    <source>
        <dbReference type="ARBA" id="ARBA00022692"/>
    </source>
</evidence>
<keyword evidence="13" id="KW-1185">Reference proteome</keyword>
<protein>
    <recommendedName>
        <fullName evidence="8">Anoctamin</fullName>
    </recommendedName>
</protein>
<feature type="transmembrane region" description="Helical" evidence="8">
    <location>
        <begin position="285"/>
        <end position="306"/>
    </location>
</feature>
<name>A0AAV8ZFC1_9CUCU</name>
<dbReference type="InterPro" id="IPR032394">
    <property type="entry name" value="Anoct_dimer"/>
</dbReference>
<reference evidence="12" key="1">
    <citation type="journal article" date="2023" name="Insect Mol. Biol.">
        <title>Genome sequencing provides insights into the evolution of gene families encoding plant cell wall-degrading enzymes in longhorned beetles.</title>
        <authorList>
            <person name="Shin N.R."/>
            <person name="Okamura Y."/>
            <person name="Kirsch R."/>
            <person name="Pauchet Y."/>
        </authorList>
    </citation>
    <scope>NUCLEOTIDE SEQUENCE</scope>
    <source>
        <strain evidence="12">RBIC_L_NR</strain>
    </source>
</reference>
<gene>
    <name evidence="12" type="ORF">NQ314_005845</name>
</gene>
<feature type="compositionally biased region" description="Basic residues" evidence="9">
    <location>
        <begin position="10"/>
        <end position="19"/>
    </location>
</feature>
<evidence type="ECO:0000256" key="7">
    <source>
        <dbReference type="ARBA" id="ARBA00023180"/>
    </source>
</evidence>
<evidence type="ECO:0000256" key="3">
    <source>
        <dbReference type="ARBA" id="ARBA00022475"/>
    </source>
</evidence>
<comment type="caution">
    <text evidence="8">Lacks conserved residue(s) required for the propagation of feature annotation.</text>
</comment>
<comment type="caution">
    <text evidence="12">The sequence shown here is derived from an EMBL/GenBank/DDBJ whole genome shotgun (WGS) entry which is preliminary data.</text>
</comment>
<dbReference type="Pfam" id="PF16178">
    <property type="entry name" value="Anoct_dimer"/>
    <property type="match status" value="1"/>
</dbReference>
<dbReference type="InterPro" id="IPR007632">
    <property type="entry name" value="Anoctamin"/>
</dbReference>
<keyword evidence="3" id="KW-1003">Cell membrane</keyword>
<evidence type="ECO:0000259" key="10">
    <source>
        <dbReference type="Pfam" id="PF04547"/>
    </source>
</evidence>
<keyword evidence="4 8" id="KW-0812">Transmembrane</keyword>
<evidence type="ECO:0000259" key="11">
    <source>
        <dbReference type="Pfam" id="PF16178"/>
    </source>
</evidence>
<dbReference type="Pfam" id="PF04547">
    <property type="entry name" value="Anoctamin"/>
    <property type="match status" value="1"/>
</dbReference>
<evidence type="ECO:0000256" key="2">
    <source>
        <dbReference type="ARBA" id="ARBA00009671"/>
    </source>
</evidence>
<evidence type="ECO:0000256" key="8">
    <source>
        <dbReference type="RuleBase" id="RU280814"/>
    </source>
</evidence>
<feature type="transmembrane region" description="Helical" evidence="8">
    <location>
        <begin position="355"/>
        <end position="373"/>
    </location>
</feature>
<comment type="similarity">
    <text evidence="2 8">Belongs to the anoctamin family.</text>
</comment>
<comment type="subcellular location">
    <subcellularLocation>
        <location evidence="1">Cell membrane</location>
        <topology evidence="1">Multi-pass membrane protein</topology>
    </subcellularLocation>
    <subcellularLocation>
        <location evidence="8">Membrane</location>
        <topology evidence="8">Multi-pass membrane protein</topology>
    </subcellularLocation>
</comment>
<feature type="transmembrane region" description="Helical" evidence="8">
    <location>
        <begin position="462"/>
        <end position="483"/>
    </location>
</feature>
<dbReference type="AlphaFoldDB" id="A0AAV8ZFC1"/>